<evidence type="ECO:0000313" key="2">
    <source>
        <dbReference type="EMBL" id="KAK0415648.1"/>
    </source>
</evidence>
<dbReference type="AlphaFoldDB" id="A0AA39I318"/>
<dbReference type="EMBL" id="JAUCMV010000002">
    <property type="protein sequence ID" value="KAK0415648.1"/>
    <property type="molecule type" value="Genomic_DNA"/>
</dbReference>
<name>A0AA39I318_9BILA</name>
<gene>
    <name evidence="2" type="ORF">QR680_012040</name>
</gene>
<reference evidence="2" key="1">
    <citation type="submission" date="2023-06" db="EMBL/GenBank/DDBJ databases">
        <title>Genomic analysis of the entomopathogenic nematode Steinernema hermaphroditum.</title>
        <authorList>
            <person name="Schwarz E.M."/>
            <person name="Heppert J.K."/>
            <person name="Baniya A."/>
            <person name="Schwartz H.T."/>
            <person name="Tan C.-H."/>
            <person name="Antoshechkin I."/>
            <person name="Sternberg P.W."/>
            <person name="Goodrich-Blair H."/>
            <person name="Dillman A.R."/>
        </authorList>
    </citation>
    <scope>NUCLEOTIDE SEQUENCE</scope>
    <source>
        <strain evidence="2">PS9179</strain>
        <tissue evidence="2">Whole animal</tissue>
    </source>
</reference>
<evidence type="ECO:0000256" key="1">
    <source>
        <dbReference type="SAM" id="MobiDB-lite"/>
    </source>
</evidence>
<evidence type="ECO:0000313" key="3">
    <source>
        <dbReference type="Proteomes" id="UP001175271"/>
    </source>
</evidence>
<feature type="region of interest" description="Disordered" evidence="1">
    <location>
        <begin position="105"/>
        <end position="126"/>
    </location>
</feature>
<keyword evidence="3" id="KW-1185">Reference proteome</keyword>
<feature type="compositionally biased region" description="Low complexity" evidence="1">
    <location>
        <begin position="105"/>
        <end position="120"/>
    </location>
</feature>
<protein>
    <submittedName>
        <fullName evidence="2">Uncharacterized protein</fullName>
    </submittedName>
</protein>
<accession>A0AA39I318</accession>
<proteinExistence type="predicted"/>
<comment type="caution">
    <text evidence="2">The sequence shown here is derived from an EMBL/GenBank/DDBJ whole genome shotgun (WGS) entry which is preliminary data.</text>
</comment>
<organism evidence="2 3">
    <name type="scientific">Steinernema hermaphroditum</name>
    <dbReference type="NCBI Taxonomy" id="289476"/>
    <lineage>
        <taxon>Eukaryota</taxon>
        <taxon>Metazoa</taxon>
        <taxon>Ecdysozoa</taxon>
        <taxon>Nematoda</taxon>
        <taxon>Chromadorea</taxon>
        <taxon>Rhabditida</taxon>
        <taxon>Tylenchina</taxon>
        <taxon>Panagrolaimomorpha</taxon>
        <taxon>Strongyloidoidea</taxon>
        <taxon>Steinernematidae</taxon>
        <taxon>Steinernema</taxon>
    </lineage>
</organism>
<dbReference type="Proteomes" id="UP001175271">
    <property type="component" value="Unassembled WGS sequence"/>
</dbReference>
<sequence length="126" mass="13114">MDSNDGDVGLSDALTVDGRHAVDGCRKWDVGCGKMLDSFARPRVSSKGVELETVGLLGPRDSLDYAEEMKVSSSGPSGSLDVRCSIEGWSSFFFSMSVEKAAFPSGGELLSSPSAPPSSGDVGFDA</sequence>